<evidence type="ECO:0000256" key="5">
    <source>
        <dbReference type="ARBA" id="ARBA00022692"/>
    </source>
</evidence>
<dbReference type="Proteomes" id="UP001243420">
    <property type="component" value="Chromosome"/>
</dbReference>
<keyword evidence="6 9" id="KW-1133">Transmembrane helix</keyword>
<evidence type="ECO:0000313" key="11">
    <source>
        <dbReference type="Proteomes" id="UP001243420"/>
    </source>
</evidence>
<reference evidence="10 11" key="1">
    <citation type="submission" date="2023-04" db="EMBL/GenBank/DDBJ databases">
        <title>Jannaschia ovalis sp. nov., a marine bacterium isolated from sea tidal flat.</title>
        <authorList>
            <person name="Kwon D.Y."/>
            <person name="Kim J.-J."/>
        </authorList>
    </citation>
    <scope>NUCLEOTIDE SEQUENCE [LARGE SCALE GENOMIC DNA]</scope>
    <source>
        <strain evidence="10 11">GRR-S6-38</strain>
    </source>
</reference>
<keyword evidence="11" id="KW-1185">Reference proteome</keyword>
<feature type="transmembrane region" description="Helical" evidence="9">
    <location>
        <begin position="81"/>
        <end position="103"/>
    </location>
</feature>
<keyword evidence="5 9" id="KW-0812">Transmembrane</keyword>
<keyword evidence="2" id="KW-0813">Transport</keyword>
<evidence type="ECO:0000256" key="1">
    <source>
        <dbReference type="ARBA" id="ARBA00004429"/>
    </source>
</evidence>
<keyword evidence="7 9" id="KW-0472">Membrane</keyword>
<feature type="transmembrane region" description="Helical" evidence="9">
    <location>
        <begin position="12"/>
        <end position="33"/>
    </location>
</feature>
<sequence>MENLMITEFTPLASLGGGALIGAAAVGLMLMLGRVMGATGIVTGIVRPADASEFAWRAALLLGMITGPAVVWLATGSMPEIQVPVSLPMLLIGGVIVGLGATFGSGCTSGHGVCGMARLSPRSIVATLTFMITTAATVFVVRHVLGA</sequence>
<proteinExistence type="inferred from homology"/>
<accession>A0ABY8LFE7</accession>
<evidence type="ECO:0000256" key="6">
    <source>
        <dbReference type="ARBA" id="ARBA00022989"/>
    </source>
</evidence>
<evidence type="ECO:0000256" key="4">
    <source>
        <dbReference type="ARBA" id="ARBA00022519"/>
    </source>
</evidence>
<name>A0ABY8LFE7_9RHOB</name>
<dbReference type="PANTHER" id="PTHR30574">
    <property type="entry name" value="INNER MEMBRANE PROTEIN YEDE"/>
    <property type="match status" value="1"/>
</dbReference>
<evidence type="ECO:0000313" key="10">
    <source>
        <dbReference type="EMBL" id="WGH78913.1"/>
    </source>
</evidence>
<protein>
    <submittedName>
        <fullName evidence="10">YeeE/YedE thiosulfate transporter family protein</fullName>
    </submittedName>
</protein>
<evidence type="ECO:0000256" key="8">
    <source>
        <dbReference type="ARBA" id="ARBA00035655"/>
    </source>
</evidence>
<evidence type="ECO:0000256" key="3">
    <source>
        <dbReference type="ARBA" id="ARBA00022475"/>
    </source>
</evidence>
<dbReference type="Pfam" id="PF04143">
    <property type="entry name" value="Sulf_transp"/>
    <property type="match status" value="1"/>
</dbReference>
<evidence type="ECO:0000256" key="2">
    <source>
        <dbReference type="ARBA" id="ARBA00022448"/>
    </source>
</evidence>
<keyword evidence="3" id="KW-1003">Cell membrane</keyword>
<gene>
    <name evidence="10" type="ORF">P8627_01225</name>
</gene>
<dbReference type="RefSeq" id="WP_279965664.1">
    <property type="nucleotide sequence ID" value="NZ_CP122537.1"/>
</dbReference>
<dbReference type="PANTHER" id="PTHR30574:SF1">
    <property type="entry name" value="SULPHUR TRANSPORT DOMAIN-CONTAINING PROTEIN"/>
    <property type="match status" value="1"/>
</dbReference>
<dbReference type="EMBL" id="CP122537">
    <property type="protein sequence ID" value="WGH78913.1"/>
    <property type="molecule type" value="Genomic_DNA"/>
</dbReference>
<comment type="similarity">
    <text evidence="8">Belongs to the TsuA/YedE (TC 9.B.102) family.</text>
</comment>
<evidence type="ECO:0000256" key="7">
    <source>
        <dbReference type="ARBA" id="ARBA00023136"/>
    </source>
</evidence>
<feature type="transmembrane region" description="Helical" evidence="9">
    <location>
        <begin position="124"/>
        <end position="145"/>
    </location>
</feature>
<organism evidence="10 11">
    <name type="scientific">Jannaschia ovalis</name>
    <dbReference type="NCBI Taxonomy" id="3038773"/>
    <lineage>
        <taxon>Bacteria</taxon>
        <taxon>Pseudomonadati</taxon>
        <taxon>Pseudomonadota</taxon>
        <taxon>Alphaproteobacteria</taxon>
        <taxon>Rhodobacterales</taxon>
        <taxon>Roseobacteraceae</taxon>
        <taxon>Jannaschia</taxon>
    </lineage>
</organism>
<keyword evidence="4" id="KW-0997">Cell inner membrane</keyword>
<comment type="subcellular location">
    <subcellularLocation>
        <location evidence="1">Cell inner membrane</location>
        <topology evidence="1">Multi-pass membrane protein</topology>
    </subcellularLocation>
</comment>
<evidence type="ECO:0000256" key="9">
    <source>
        <dbReference type="SAM" id="Phobius"/>
    </source>
</evidence>
<feature type="transmembrane region" description="Helical" evidence="9">
    <location>
        <begin position="54"/>
        <end position="75"/>
    </location>
</feature>
<dbReference type="InterPro" id="IPR007272">
    <property type="entry name" value="Sulf_transp_TsuA/YedE"/>
</dbReference>